<dbReference type="CDD" id="cd00299">
    <property type="entry name" value="GST_C_family"/>
    <property type="match status" value="2"/>
</dbReference>
<proteinExistence type="inferred from homology"/>
<dbReference type="Gene3D" id="1.20.1050.10">
    <property type="match status" value="1"/>
</dbReference>
<sequence>MSQAVLVAIPPSGYVEKARWALLLAKVPFVEENHVPIFHRRSTKPKGGQTVPLLYYPEQRTALTDSSYIVALAAKKLPSLHPSDEAKQLEAHFDNDFGPHARRCAVMMHHHDSATGKLLITTGVDSKMERRLGKLMYPVLKFGLFKFINVKPEAVEESWAQVQRIVAEVDSRLGDTPIGNRFLCGDEISAADISFCAHMSQLVMPPEHVFFGPIFDLIDVQRTNPMRDRVRQLRASRSLPANSISSCALNGSPPELTAADFEVGRADADPNPTRRSMSKPILVSLPPSGYVEKARWALQLAKIEFIEERHVPVFHRRSTKPKGGQSVPLLYFPEQRTALTDSTDIVALAAKTLPSLYPSDEAKQLESHFDNDLGPHARRCATMMAQHDKATGKSVFTTAVDSSVERFFGNLLYPIIRSLLFKVMNVTPKTAEESWEEVQRVVAEVDSCLGDAPVGSRFLCGDKISAADLAFCSHMSQLVLPPEHVYLGYLFDRINSQPTNPFRERVIELRASRVGQFVLWCYEHARPSMVMATAQA</sequence>
<dbReference type="SUPFAM" id="SSF52833">
    <property type="entry name" value="Thioredoxin-like"/>
    <property type="match status" value="2"/>
</dbReference>
<accession>A0AAV2YXZ6</accession>
<dbReference type="CDD" id="cd00570">
    <property type="entry name" value="GST_N_family"/>
    <property type="match status" value="2"/>
</dbReference>
<dbReference type="InterPro" id="IPR036249">
    <property type="entry name" value="Thioredoxin-like_sf"/>
</dbReference>
<dbReference type="AlphaFoldDB" id="A0AAV2YXZ6"/>
<dbReference type="Proteomes" id="UP001146120">
    <property type="component" value="Unassembled WGS sequence"/>
</dbReference>
<dbReference type="Gene3D" id="3.40.30.10">
    <property type="entry name" value="Glutaredoxin"/>
    <property type="match status" value="2"/>
</dbReference>
<dbReference type="InterPro" id="IPR036282">
    <property type="entry name" value="Glutathione-S-Trfase_C_sf"/>
</dbReference>
<organism evidence="3 4">
    <name type="scientific">Lagenidium giganteum</name>
    <dbReference type="NCBI Taxonomy" id="4803"/>
    <lineage>
        <taxon>Eukaryota</taxon>
        <taxon>Sar</taxon>
        <taxon>Stramenopiles</taxon>
        <taxon>Oomycota</taxon>
        <taxon>Peronosporomycetes</taxon>
        <taxon>Pythiales</taxon>
        <taxon>Pythiaceae</taxon>
    </lineage>
</organism>
<evidence type="ECO:0000313" key="3">
    <source>
        <dbReference type="EMBL" id="DAZ98905.1"/>
    </source>
</evidence>
<dbReference type="SUPFAM" id="SSF47616">
    <property type="entry name" value="GST C-terminal domain-like"/>
    <property type="match status" value="2"/>
</dbReference>
<dbReference type="Pfam" id="PF13417">
    <property type="entry name" value="GST_N_3"/>
    <property type="match status" value="2"/>
</dbReference>
<protein>
    <recommendedName>
        <fullName evidence="2">GST N-terminal domain-containing protein</fullName>
    </recommendedName>
</protein>
<gene>
    <name evidence="3" type="ORF">N0F65_001344</name>
</gene>
<dbReference type="PANTHER" id="PTHR44051">
    <property type="entry name" value="GLUTATHIONE S-TRANSFERASE-RELATED"/>
    <property type="match status" value="1"/>
</dbReference>
<dbReference type="PANTHER" id="PTHR44051:SF8">
    <property type="entry name" value="GLUTATHIONE S-TRANSFERASE GSTA"/>
    <property type="match status" value="1"/>
</dbReference>
<dbReference type="Pfam" id="PF13410">
    <property type="entry name" value="GST_C_2"/>
    <property type="match status" value="1"/>
</dbReference>
<evidence type="ECO:0000256" key="1">
    <source>
        <dbReference type="ARBA" id="ARBA00007409"/>
    </source>
</evidence>
<reference evidence="3" key="1">
    <citation type="submission" date="2022-11" db="EMBL/GenBank/DDBJ databases">
        <authorList>
            <person name="Morgan W.R."/>
            <person name="Tartar A."/>
        </authorList>
    </citation>
    <scope>NUCLEOTIDE SEQUENCE</scope>
    <source>
        <strain evidence="3">ARSEF 373</strain>
    </source>
</reference>
<comment type="similarity">
    <text evidence="1">Belongs to the GST superfamily.</text>
</comment>
<dbReference type="EMBL" id="DAKRPA010000094">
    <property type="protein sequence ID" value="DAZ98905.1"/>
    <property type="molecule type" value="Genomic_DNA"/>
</dbReference>
<evidence type="ECO:0000259" key="2">
    <source>
        <dbReference type="Pfam" id="PF13417"/>
    </source>
</evidence>
<reference evidence="3" key="2">
    <citation type="journal article" date="2023" name="Microbiol Resour">
        <title>Decontamination and Annotation of the Draft Genome Sequence of the Oomycete Lagenidium giganteum ARSEF 373.</title>
        <authorList>
            <person name="Morgan W.R."/>
            <person name="Tartar A."/>
        </authorList>
    </citation>
    <scope>NUCLEOTIDE SEQUENCE</scope>
    <source>
        <strain evidence="3">ARSEF 373</strain>
    </source>
</reference>
<comment type="caution">
    <text evidence="3">The sequence shown here is derived from an EMBL/GenBank/DDBJ whole genome shotgun (WGS) entry which is preliminary data.</text>
</comment>
<feature type="domain" description="GST N-terminal" evidence="2">
    <location>
        <begin position="282"/>
        <end position="348"/>
    </location>
</feature>
<dbReference type="InterPro" id="IPR004045">
    <property type="entry name" value="Glutathione_S-Trfase_N"/>
</dbReference>
<feature type="domain" description="GST N-terminal" evidence="2">
    <location>
        <begin position="6"/>
        <end position="73"/>
    </location>
</feature>
<evidence type="ECO:0000313" key="4">
    <source>
        <dbReference type="Proteomes" id="UP001146120"/>
    </source>
</evidence>
<keyword evidence="4" id="KW-1185">Reference proteome</keyword>
<name>A0AAV2YXZ6_9STRA</name>